<dbReference type="EMBL" id="JAFJMO010000005">
    <property type="protein sequence ID" value="KAJ8275454.1"/>
    <property type="molecule type" value="Genomic_DNA"/>
</dbReference>
<dbReference type="OrthoDB" id="1740265at2759"/>
<gene>
    <name evidence="4" type="ORF">COCON_G00072060</name>
</gene>
<evidence type="ECO:0000313" key="4">
    <source>
        <dbReference type="EMBL" id="KAJ8275454.1"/>
    </source>
</evidence>
<dbReference type="PANTHER" id="PTHR46673">
    <property type="entry name" value="4F2 CELL-SURFACE ANTIGEN HEAVY CHAIN"/>
    <property type="match status" value="1"/>
</dbReference>
<keyword evidence="2" id="KW-0812">Transmembrane</keyword>
<dbReference type="GO" id="GO:0015173">
    <property type="term" value="F:aromatic amino acid transmembrane transporter activity"/>
    <property type="evidence" value="ECO:0007669"/>
    <property type="project" value="TreeGrafter"/>
</dbReference>
<dbReference type="GO" id="GO:0015190">
    <property type="term" value="F:L-leucine transmembrane transporter activity"/>
    <property type="evidence" value="ECO:0007669"/>
    <property type="project" value="TreeGrafter"/>
</dbReference>
<feature type="region of interest" description="Disordered" evidence="1">
    <location>
        <begin position="1"/>
        <end position="44"/>
    </location>
</feature>
<dbReference type="GO" id="GO:0016324">
    <property type="term" value="C:apical plasma membrane"/>
    <property type="evidence" value="ECO:0007669"/>
    <property type="project" value="TreeGrafter"/>
</dbReference>
<proteinExistence type="predicted"/>
<dbReference type="Gene3D" id="3.20.20.80">
    <property type="entry name" value="Glycosidases"/>
    <property type="match status" value="1"/>
</dbReference>
<dbReference type="Gene3D" id="2.60.40.1180">
    <property type="entry name" value="Golgi alpha-mannosidase II"/>
    <property type="match status" value="1"/>
</dbReference>
<sequence>MSKDPEVEMKDVELNEVDQEKQPMTAVEAGNGDGISPTAAEKNGSVKVKMDEEEVKFTGLSKEELLKVAGTPGWVRTRWALLVLFWLGWLGMLAGAIGIIIQAPRCKPLPKMNWWNKGPLYQVANVAAFTEEKTLQGLTKKIDYLSDLKVKGLILGPIHTSKANQPQSLSFTEIEPSLGTMDHFKNLIKTAHKKSISVVLDLTPNYKGHEPWFANGTVTDVAEKLKPALVFWLKEHEVDGVRLSGVERLLNVTPSQWADFRAIVQNFTTDDKTRALFGVTDKTSAVDVAALQNRSGVDLLMSGVLRAALGSEDLAPTIQHLYSSQNQTSLAWSLSDRAHGHLASLGPALLRPHLLLLLTLPGTPILNYGDEIGLEDTQDKVTRMLWDLKNSTEKEMPQTLEFFQQLSDLRGKERSLLHGDFRILHNSTSCLAFLRQWDQSTVFLSALNWGTESVALRLAPPIPAWATVTMATDPTVFLKGSSVKLDSLQLGAGQALLLQYPYSA</sequence>
<dbReference type="Pfam" id="PF00128">
    <property type="entry name" value="Alpha-amylase"/>
    <property type="match status" value="1"/>
</dbReference>
<evidence type="ECO:0000256" key="2">
    <source>
        <dbReference type="SAM" id="Phobius"/>
    </source>
</evidence>
<dbReference type="InterPro" id="IPR006047">
    <property type="entry name" value="GH13_cat_dom"/>
</dbReference>
<dbReference type="GO" id="GO:1903801">
    <property type="term" value="P:L-leucine import across plasma membrane"/>
    <property type="evidence" value="ECO:0007669"/>
    <property type="project" value="TreeGrafter"/>
</dbReference>
<comment type="caution">
    <text evidence="4">The sequence shown here is derived from an EMBL/GenBank/DDBJ whole genome shotgun (WGS) entry which is preliminary data.</text>
</comment>
<feature type="domain" description="Glycosyl hydrolase family 13 catalytic" evidence="3">
    <location>
        <begin position="122"/>
        <end position="410"/>
    </location>
</feature>
<keyword evidence="2" id="KW-1133">Transmembrane helix</keyword>
<dbReference type="InterPro" id="IPR042280">
    <property type="entry name" value="SLC3A2"/>
</dbReference>
<organism evidence="4 5">
    <name type="scientific">Conger conger</name>
    <name type="common">Conger eel</name>
    <name type="synonym">Muraena conger</name>
    <dbReference type="NCBI Taxonomy" id="82655"/>
    <lineage>
        <taxon>Eukaryota</taxon>
        <taxon>Metazoa</taxon>
        <taxon>Chordata</taxon>
        <taxon>Craniata</taxon>
        <taxon>Vertebrata</taxon>
        <taxon>Euteleostomi</taxon>
        <taxon>Actinopterygii</taxon>
        <taxon>Neopterygii</taxon>
        <taxon>Teleostei</taxon>
        <taxon>Anguilliformes</taxon>
        <taxon>Congridae</taxon>
        <taxon>Conger</taxon>
    </lineage>
</organism>
<feature type="compositionally biased region" description="Basic and acidic residues" evidence="1">
    <location>
        <begin position="1"/>
        <end position="21"/>
    </location>
</feature>
<dbReference type="SUPFAM" id="SSF51445">
    <property type="entry name" value="(Trans)glycosidases"/>
    <property type="match status" value="1"/>
</dbReference>
<dbReference type="Pfam" id="PF16028">
    <property type="entry name" value="SLC3A2_N"/>
    <property type="match status" value="1"/>
</dbReference>
<name>A0A9Q1DN24_CONCO</name>
<dbReference type="GO" id="GO:0015180">
    <property type="term" value="F:L-alanine transmembrane transporter activity"/>
    <property type="evidence" value="ECO:0007669"/>
    <property type="project" value="TreeGrafter"/>
</dbReference>
<feature type="transmembrane region" description="Helical" evidence="2">
    <location>
        <begin position="79"/>
        <end position="101"/>
    </location>
</feature>
<keyword evidence="2" id="KW-0472">Membrane</keyword>
<evidence type="ECO:0000313" key="5">
    <source>
        <dbReference type="Proteomes" id="UP001152803"/>
    </source>
</evidence>
<dbReference type="InterPro" id="IPR031984">
    <property type="entry name" value="SLC3A2_N"/>
</dbReference>
<dbReference type="GO" id="GO:0005975">
    <property type="term" value="P:carbohydrate metabolic process"/>
    <property type="evidence" value="ECO:0007669"/>
    <property type="project" value="InterPro"/>
</dbReference>
<reference evidence="4" key="1">
    <citation type="journal article" date="2023" name="Science">
        <title>Genome structures resolve the early diversification of teleost fishes.</title>
        <authorList>
            <person name="Parey E."/>
            <person name="Louis A."/>
            <person name="Montfort J."/>
            <person name="Bouchez O."/>
            <person name="Roques C."/>
            <person name="Iampietro C."/>
            <person name="Lluch J."/>
            <person name="Castinel A."/>
            <person name="Donnadieu C."/>
            <person name="Desvignes T."/>
            <person name="Floi Bucao C."/>
            <person name="Jouanno E."/>
            <person name="Wen M."/>
            <person name="Mejri S."/>
            <person name="Dirks R."/>
            <person name="Jansen H."/>
            <person name="Henkel C."/>
            <person name="Chen W.J."/>
            <person name="Zahm M."/>
            <person name="Cabau C."/>
            <person name="Klopp C."/>
            <person name="Thompson A.W."/>
            <person name="Robinson-Rechavi M."/>
            <person name="Braasch I."/>
            <person name="Lecointre G."/>
            <person name="Bobe J."/>
            <person name="Postlethwait J.H."/>
            <person name="Berthelot C."/>
            <person name="Roest Crollius H."/>
            <person name="Guiguen Y."/>
        </authorList>
    </citation>
    <scope>NUCLEOTIDE SEQUENCE</scope>
    <source>
        <strain evidence="4">Concon-B</strain>
    </source>
</reference>
<evidence type="ECO:0000259" key="3">
    <source>
        <dbReference type="SMART" id="SM00642"/>
    </source>
</evidence>
<accession>A0A9Q1DN24</accession>
<dbReference type="AlphaFoldDB" id="A0A9Q1DN24"/>
<dbReference type="PANTHER" id="PTHR46673:SF3">
    <property type="entry name" value="SOLUTE CARRIER FAMILY 3 (AMINO ACID TRANSPORTER HEAVY CHAIN), MEMBER 2A-RELATED"/>
    <property type="match status" value="1"/>
</dbReference>
<dbReference type="InterPro" id="IPR013780">
    <property type="entry name" value="Glyco_hydro_b"/>
</dbReference>
<dbReference type="GO" id="GO:0016323">
    <property type="term" value="C:basolateral plasma membrane"/>
    <property type="evidence" value="ECO:0007669"/>
    <property type="project" value="TreeGrafter"/>
</dbReference>
<protein>
    <recommendedName>
        <fullName evidence="3">Glycosyl hydrolase family 13 catalytic domain-containing protein</fullName>
    </recommendedName>
</protein>
<dbReference type="GO" id="GO:1904273">
    <property type="term" value="P:L-alanine import across plasma membrane"/>
    <property type="evidence" value="ECO:0007669"/>
    <property type="project" value="TreeGrafter"/>
</dbReference>
<dbReference type="GO" id="GO:0015823">
    <property type="term" value="P:phenylalanine transport"/>
    <property type="evidence" value="ECO:0007669"/>
    <property type="project" value="TreeGrafter"/>
</dbReference>
<dbReference type="InterPro" id="IPR017853">
    <property type="entry name" value="GH"/>
</dbReference>
<keyword evidence="5" id="KW-1185">Reference proteome</keyword>
<dbReference type="SMART" id="SM00642">
    <property type="entry name" value="Aamy"/>
    <property type="match status" value="1"/>
</dbReference>
<dbReference type="Proteomes" id="UP001152803">
    <property type="component" value="Unassembled WGS sequence"/>
</dbReference>
<evidence type="ECO:0000256" key="1">
    <source>
        <dbReference type="SAM" id="MobiDB-lite"/>
    </source>
</evidence>